<evidence type="ECO:0000313" key="6">
    <source>
        <dbReference type="Proteomes" id="UP000698752"/>
    </source>
</evidence>
<comment type="cofactor">
    <cofactor evidence="1">
        <name>Zn(2+)</name>
        <dbReference type="ChEBI" id="CHEBI:29105"/>
    </cofactor>
</comment>
<evidence type="ECO:0000256" key="3">
    <source>
        <dbReference type="ARBA" id="ARBA00022723"/>
    </source>
</evidence>
<evidence type="ECO:0000256" key="1">
    <source>
        <dbReference type="ARBA" id="ARBA00001947"/>
    </source>
</evidence>
<dbReference type="Gene3D" id="3.20.20.70">
    <property type="entry name" value="Aldolase class I"/>
    <property type="match status" value="1"/>
</dbReference>
<keyword evidence="4" id="KW-0862">Zinc</keyword>
<sequence>MKKLIINVRLNEWEVRGPNQHIPYTPQEIAEQAAQCREAGASIVHVHARGPNGERSHSPELYAEITREIRARSDILIHTTLGNVYLEGEAADRVKHVQASKPDIATIDIGSTNMDRYNPAKKQWESTDKVYANSIESCMFFAKTMRDLGVKPSLGIWSVPFMRAAAAFIEMGLLDNPVLAKIPLCGGSRLAGHDATPDGLRAFFHAVPPDGSIQWAVCTKHANIFPCAAVAIAEGGHVAPGLGDYQYPELGCPTNADIVDRIARMSRDMGREVASPDDAREILRMPSRT</sequence>
<evidence type="ECO:0000256" key="4">
    <source>
        <dbReference type="ARBA" id="ARBA00022833"/>
    </source>
</evidence>
<accession>A0ABS5ELQ6</accession>
<gene>
    <name evidence="5" type="ORF">GXW78_20065</name>
</gene>
<keyword evidence="2" id="KW-0808">Transferase</keyword>
<protein>
    <submittedName>
        <fullName evidence="5">3-keto-5-aminohexanoate cleavage protein</fullName>
    </submittedName>
</protein>
<keyword evidence="6" id="KW-1185">Reference proteome</keyword>
<name>A0ABS5ELQ6_9PROT</name>
<dbReference type="RefSeq" id="WP_211870689.1">
    <property type="nucleotide sequence ID" value="NZ_JAAEDI010000023.1"/>
</dbReference>
<comment type="caution">
    <text evidence="5">The sequence shown here is derived from an EMBL/GenBank/DDBJ whole genome shotgun (WGS) entry which is preliminary data.</text>
</comment>
<proteinExistence type="predicted"/>
<dbReference type="Proteomes" id="UP000698752">
    <property type="component" value="Unassembled WGS sequence"/>
</dbReference>
<evidence type="ECO:0000256" key="2">
    <source>
        <dbReference type="ARBA" id="ARBA00022679"/>
    </source>
</evidence>
<keyword evidence="3" id="KW-0479">Metal-binding</keyword>
<reference evidence="6" key="1">
    <citation type="journal article" date="2021" name="Syst. Appl. Microbiol.">
        <title>Roseomonas hellenica sp. nov., isolated from roots of wild-growing Alkanna tinctoria.</title>
        <authorList>
            <person name="Rat A."/>
            <person name="Naranjo H.D."/>
            <person name="Lebbe L."/>
            <person name="Cnockaert M."/>
            <person name="Krigas N."/>
            <person name="Grigoriadou K."/>
            <person name="Maloupa E."/>
            <person name="Willems A."/>
        </authorList>
    </citation>
    <scope>NUCLEOTIDE SEQUENCE [LARGE SCALE GENOMIC DNA]</scope>
    <source>
        <strain evidence="6">LMG 31159</strain>
    </source>
</reference>
<dbReference type="InterPro" id="IPR013785">
    <property type="entry name" value="Aldolase_TIM"/>
</dbReference>
<dbReference type="PANTHER" id="PTHR37418">
    <property type="entry name" value="3-KETO-5-AMINOHEXANOATE CLEAVAGE ENZYME-RELATED"/>
    <property type="match status" value="1"/>
</dbReference>
<dbReference type="EMBL" id="JAAEDI010000023">
    <property type="protein sequence ID" value="MBR0651971.1"/>
    <property type="molecule type" value="Genomic_DNA"/>
</dbReference>
<dbReference type="InterPro" id="IPR008567">
    <property type="entry name" value="BKACE"/>
</dbReference>
<organism evidence="5 6">
    <name type="scientific">Neoroseomonas terrae</name>
    <dbReference type="NCBI Taxonomy" id="424799"/>
    <lineage>
        <taxon>Bacteria</taxon>
        <taxon>Pseudomonadati</taxon>
        <taxon>Pseudomonadota</taxon>
        <taxon>Alphaproteobacteria</taxon>
        <taxon>Acetobacterales</taxon>
        <taxon>Acetobacteraceae</taxon>
        <taxon>Neoroseomonas</taxon>
    </lineage>
</organism>
<evidence type="ECO:0000313" key="5">
    <source>
        <dbReference type="EMBL" id="MBR0651971.1"/>
    </source>
</evidence>
<dbReference type="Pfam" id="PF05853">
    <property type="entry name" value="BKACE"/>
    <property type="match status" value="1"/>
</dbReference>
<dbReference type="PANTHER" id="PTHR37418:SF2">
    <property type="entry name" value="3-KETO-5-AMINOHEXANOATE CLEAVAGE ENZYME"/>
    <property type="match status" value="1"/>
</dbReference>